<feature type="compositionally biased region" description="Basic residues" evidence="1">
    <location>
        <begin position="164"/>
        <end position="178"/>
    </location>
</feature>
<feature type="compositionally biased region" description="Basic residues" evidence="1">
    <location>
        <begin position="208"/>
        <end position="218"/>
    </location>
</feature>
<feature type="compositionally biased region" description="Basic and acidic residues" evidence="1">
    <location>
        <begin position="191"/>
        <end position="207"/>
    </location>
</feature>
<keyword evidence="3" id="KW-1185">Reference proteome</keyword>
<feature type="compositionally biased region" description="Polar residues" evidence="1">
    <location>
        <begin position="469"/>
        <end position="482"/>
    </location>
</feature>
<feature type="compositionally biased region" description="Polar residues" evidence="1">
    <location>
        <begin position="369"/>
        <end position="380"/>
    </location>
</feature>
<evidence type="ECO:0000313" key="2">
    <source>
        <dbReference type="EMBL" id="KAG7367033.1"/>
    </source>
</evidence>
<proteinExistence type="predicted"/>
<reference evidence="2" key="2">
    <citation type="submission" date="2021-04" db="EMBL/GenBank/DDBJ databases">
        <authorList>
            <person name="Podell S."/>
        </authorList>
    </citation>
    <scope>NUCLEOTIDE SEQUENCE</scope>
    <source>
        <strain evidence="2">Hildebrandi</strain>
    </source>
</reference>
<gene>
    <name evidence="2" type="ORF">IV203_029703</name>
</gene>
<name>A0A9K3Q0Z7_9STRA</name>
<feature type="region of interest" description="Disordered" evidence="1">
    <location>
        <begin position="468"/>
        <end position="490"/>
    </location>
</feature>
<dbReference type="Proteomes" id="UP000693970">
    <property type="component" value="Unassembled WGS sequence"/>
</dbReference>
<comment type="caution">
    <text evidence="2">The sequence shown here is derived from an EMBL/GenBank/DDBJ whole genome shotgun (WGS) entry which is preliminary data.</text>
</comment>
<organism evidence="2 3">
    <name type="scientific">Nitzschia inconspicua</name>
    <dbReference type="NCBI Taxonomy" id="303405"/>
    <lineage>
        <taxon>Eukaryota</taxon>
        <taxon>Sar</taxon>
        <taxon>Stramenopiles</taxon>
        <taxon>Ochrophyta</taxon>
        <taxon>Bacillariophyta</taxon>
        <taxon>Bacillariophyceae</taxon>
        <taxon>Bacillariophycidae</taxon>
        <taxon>Bacillariales</taxon>
        <taxon>Bacillariaceae</taxon>
        <taxon>Nitzschia</taxon>
    </lineage>
</organism>
<feature type="region of interest" description="Disordered" evidence="1">
    <location>
        <begin position="1"/>
        <end position="276"/>
    </location>
</feature>
<feature type="compositionally biased region" description="Basic residues" evidence="1">
    <location>
        <begin position="934"/>
        <end position="951"/>
    </location>
</feature>
<feature type="region of interest" description="Disordered" evidence="1">
    <location>
        <begin position="327"/>
        <end position="437"/>
    </location>
</feature>
<feature type="compositionally biased region" description="Low complexity" evidence="1">
    <location>
        <begin position="340"/>
        <end position="349"/>
    </location>
</feature>
<reference evidence="2" key="1">
    <citation type="journal article" date="2021" name="Sci. Rep.">
        <title>Diploid genomic architecture of Nitzschia inconspicua, an elite biomass production diatom.</title>
        <authorList>
            <person name="Oliver A."/>
            <person name="Podell S."/>
            <person name="Pinowska A."/>
            <person name="Traller J.C."/>
            <person name="Smith S.R."/>
            <person name="McClure R."/>
            <person name="Beliaev A."/>
            <person name="Bohutskyi P."/>
            <person name="Hill E.A."/>
            <person name="Rabines A."/>
            <person name="Zheng H."/>
            <person name="Allen L.Z."/>
            <person name="Kuo A."/>
            <person name="Grigoriev I.V."/>
            <person name="Allen A.E."/>
            <person name="Hazlebeck D."/>
            <person name="Allen E.E."/>
        </authorList>
    </citation>
    <scope>NUCLEOTIDE SEQUENCE</scope>
    <source>
        <strain evidence="2">Hildebrandi</strain>
    </source>
</reference>
<dbReference type="EMBL" id="JAGRRH010000007">
    <property type="protein sequence ID" value="KAG7367033.1"/>
    <property type="molecule type" value="Genomic_DNA"/>
</dbReference>
<feature type="compositionally biased region" description="Basic and acidic residues" evidence="1">
    <location>
        <begin position="40"/>
        <end position="57"/>
    </location>
</feature>
<protein>
    <submittedName>
        <fullName evidence="2">Uncharacterized protein</fullName>
    </submittedName>
</protein>
<feature type="compositionally biased region" description="Basic and acidic residues" evidence="1">
    <location>
        <begin position="245"/>
        <end position="272"/>
    </location>
</feature>
<accession>A0A9K3Q0Z7</accession>
<sequence>MIQSANGIDAGYRKEVVATETSGTQENDGEEDKYCVGLQRGEEKEVQRMRSCNTRDKSKPRRRTKSMTRSSEVPLKSRSRSRTPRMNRSNSVEEHHKDRAAKNEHDSLTRSRRSRSRSRARDGDRGSWCSEVSSPPTDKAGIHAEDSKNQRSRSKSTTRDPTRRSRSKARGNIGRKTRQGSTGVLIDEAAAQEKRVDQRVQPRERSRSRARRMHRKNIKRGDPGSTKNAAVHPISDDLSTEMYDVESKKFDPVRSTKTMSKESKEPQLKESYTETSSDLNICSKEGLVHIGSPLKPPPDPSGVLCYNESIHFTKDDLLVVQTEEELLGKSRHSEHRRSNKASGASGAKAGSDKNEHKTSLSHSTHSKSNQMLPTQCTTLHSLARQKPPETPKRKQRTASSPAIIPSRRELRKSLSAAKNEKPPMPSQPKGPDSRAGVKMTNQENFICDGTTEGDGKIDQSRIRIRPKKATTTPTKSNSCPSNRNREKTTETLCETSGCEDKAANNTRNSETSEKAVYLHKEGKGENDQHGRGHEIEIALQPASVDDIAFPLPQNPTTNDFEARNANNTFSSSTDFDASFADTIASNTVSVSEIFGHLNCSSTTIVTRDLAVTLGPYLPEDHPLASTYRNYESPQNIVDTSHIEQSSSKAGLLNALLDSNLRTTLVAEPSLCSTSIKQSKTLDSLLDFETPFTAFSEPSICAHKTDPKTTLFALLHAKPAKLTPSSIELARRSTGNLDEVLPSSFPPSLHSLFDAEPRSFPSSLPEPSICPSPNEYPSHSSGRPAVISSEFLSSVIPEGEYLSPSRPISRRIFSNIAVVPGSDPGNLFKKTKNDFDSLEGIESSKKNEFALDPSVEFGNFDYIPNDSALPQASRQFRDLGELLPSSEHVKVHRVSGGNSSNPEFSGNPGYLQLDLQTMGREGSNEVPKSTDRLGSSRHKSLRKSLASFRKRPGHESLLGDCD</sequence>
<evidence type="ECO:0000313" key="3">
    <source>
        <dbReference type="Proteomes" id="UP000693970"/>
    </source>
</evidence>
<evidence type="ECO:0000256" key="1">
    <source>
        <dbReference type="SAM" id="MobiDB-lite"/>
    </source>
</evidence>
<feature type="compositionally biased region" description="Basic and acidic residues" evidence="1">
    <location>
        <begin position="140"/>
        <end position="149"/>
    </location>
</feature>
<dbReference type="AlphaFoldDB" id="A0A9K3Q0Z7"/>
<feature type="compositionally biased region" description="Basic residues" evidence="1">
    <location>
        <begin position="329"/>
        <end position="339"/>
    </location>
</feature>
<feature type="region of interest" description="Disordered" evidence="1">
    <location>
        <begin position="917"/>
        <end position="961"/>
    </location>
</feature>
<feature type="compositionally biased region" description="Basic and acidic residues" evidence="1">
    <location>
        <begin position="91"/>
        <end position="109"/>
    </location>
</feature>